<name>A0A6M3KZN5_9ZZZZ</name>
<dbReference type="AlphaFoldDB" id="A0A6M3KZN5"/>
<accession>A0A6M3KZN5</accession>
<dbReference type="EMBL" id="MT142649">
    <property type="protein sequence ID" value="QJA86635.1"/>
    <property type="molecule type" value="Genomic_DNA"/>
</dbReference>
<organism evidence="1">
    <name type="scientific">viral metagenome</name>
    <dbReference type="NCBI Taxonomy" id="1070528"/>
    <lineage>
        <taxon>unclassified sequences</taxon>
        <taxon>metagenomes</taxon>
        <taxon>organismal metagenomes</taxon>
    </lineage>
</organism>
<protein>
    <submittedName>
        <fullName evidence="1">Uncharacterized protein</fullName>
    </submittedName>
</protein>
<reference evidence="1" key="1">
    <citation type="submission" date="2020-03" db="EMBL/GenBank/DDBJ databases">
        <title>The deep terrestrial virosphere.</title>
        <authorList>
            <person name="Holmfeldt K."/>
            <person name="Nilsson E."/>
            <person name="Simone D."/>
            <person name="Lopez-Fernandez M."/>
            <person name="Wu X."/>
            <person name="de Brujin I."/>
            <person name="Lundin D."/>
            <person name="Andersson A."/>
            <person name="Bertilsson S."/>
            <person name="Dopson M."/>
        </authorList>
    </citation>
    <scope>NUCLEOTIDE SEQUENCE</scope>
    <source>
        <strain evidence="1">MM415B03149</strain>
    </source>
</reference>
<sequence>MSEATVKRNIDNLNKKIDAIVNKKSINLPNLQNFLNRIKGTRIAKG</sequence>
<proteinExistence type="predicted"/>
<gene>
    <name evidence="1" type="ORF">MM415B03149_0002</name>
</gene>
<evidence type="ECO:0000313" key="1">
    <source>
        <dbReference type="EMBL" id="QJA86635.1"/>
    </source>
</evidence>